<keyword evidence="2" id="KW-0732">Signal</keyword>
<accession>A0A915NNV0</accession>
<feature type="chain" id="PRO_5037824064" evidence="2">
    <location>
        <begin position="21"/>
        <end position="119"/>
    </location>
</feature>
<dbReference type="WBParaSite" id="scf7180000420526.g5422">
    <property type="protein sequence ID" value="scf7180000420526.g5422"/>
    <property type="gene ID" value="scf7180000420526.g5422"/>
</dbReference>
<feature type="signal peptide" evidence="2">
    <location>
        <begin position="1"/>
        <end position="20"/>
    </location>
</feature>
<evidence type="ECO:0000313" key="4">
    <source>
        <dbReference type="WBParaSite" id="scf7180000420526.g5422"/>
    </source>
</evidence>
<evidence type="ECO:0000313" key="3">
    <source>
        <dbReference type="Proteomes" id="UP000887560"/>
    </source>
</evidence>
<name>A0A915NNV0_9BILA</name>
<keyword evidence="3" id="KW-1185">Reference proteome</keyword>
<feature type="compositionally biased region" description="Polar residues" evidence="1">
    <location>
        <begin position="101"/>
        <end position="119"/>
    </location>
</feature>
<dbReference type="Proteomes" id="UP000887560">
    <property type="component" value="Unplaced"/>
</dbReference>
<sequence length="119" mass="13298">MSTTIKLFIFFVFIIKIVNCGNCCSAPEVIEDEDDNNNVGGDVVVNNPGNLIIKKKLIFYILIFLVVEEVQDNQENVGEDNQHLVNLVEFAHEGHFDQENEGASSDVDFTTNENTTSTD</sequence>
<organism evidence="3 4">
    <name type="scientific">Meloidogyne floridensis</name>
    <dbReference type="NCBI Taxonomy" id="298350"/>
    <lineage>
        <taxon>Eukaryota</taxon>
        <taxon>Metazoa</taxon>
        <taxon>Ecdysozoa</taxon>
        <taxon>Nematoda</taxon>
        <taxon>Chromadorea</taxon>
        <taxon>Rhabditida</taxon>
        <taxon>Tylenchina</taxon>
        <taxon>Tylenchomorpha</taxon>
        <taxon>Tylenchoidea</taxon>
        <taxon>Meloidogynidae</taxon>
        <taxon>Meloidogyninae</taxon>
        <taxon>Meloidogyne</taxon>
    </lineage>
</organism>
<evidence type="ECO:0000256" key="1">
    <source>
        <dbReference type="SAM" id="MobiDB-lite"/>
    </source>
</evidence>
<feature type="region of interest" description="Disordered" evidence="1">
    <location>
        <begin position="98"/>
        <end position="119"/>
    </location>
</feature>
<evidence type="ECO:0000256" key="2">
    <source>
        <dbReference type="SAM" id="SignalP"/>
    </source>
</evidence>
<dbReference type="AlphaFoldDB" id="A0A915NNV0"/>
<reference evidence="4" key="1">
    <citation type="submission" date="2022-11" db="UniProtKB">
        <authorList>
            <consortium name="WormBaseParasite"/>
        </authorList>
    </citation>
    <scope>IDENTIFICATION</scope>
</reference>
<proteinExistence type="predicted"/>
<protein>
    <submittedName>
        <fullName evidence="4">Uncharacterized protein</fullName>
    </submittedName>
</protein>